<evidence type="ECO:0000256" key="1">
    <source>
        <dbReference type="ARBA" id="ARBA00023125"/>
    </source>
</evidence>
<dbReference type="EMBL" id="CP147846">
    <property type="protein sequence ID" value="WXG69471.1"/>
    <property type="molecule type" value="Genomic_DNA"/>
</dbReference>
<gene>
    <name evidence="4" type="ORF">WDS16_02620</name>
</gene>
<dbReference type="Proteomes" id="UP001432000">
    <property type="component" value="Chromosome"/>
</dbReference>
<sequence length="184" mass="20091">MRSRRKIIDATLGLIAESGFEAVTIAAAARAAGVSRQTVYTIFRTREDLVSEAMTGVLVDLVGGIETRAGKAETSSEFVVELIVAGRDVLHGDPVLQSLLYLREGNPLFDPGMMGRARPVVRRFLDALVERDPNVTATELDDVTDIVVRAALSVVLFDDPSIHADEDLRRYLGRWLVPVLPFGS</sequence>
<proteinExistence type="predicted"/>
<dbReference type="PANTHER" id="PTHR30055:SF226">
    <property type="entry name" value="HTH-TYPE TRANSCRIPTIONAL REGULATOR PKSA"/>
    <property type="match status" value="1"/>
</dbReference>
<dbReference type="InterPro" id="IPR009057">
    <property type="entry name" value="Homeodomain-like_sf"/>
</dbReference>
<dbReference type="Pfam" id="PF00440">
    <property type="entry name" value="TetR_N"/>
    <property type="match status" value="1"/>
</dbReference>
<dbReference type="Gene3D" id="1.10.357.10">
    <property type="entry name" value="Tetracycline Repressor, domain 2"/>
    <property type="match status" value="1"/>
</dbReference>
<dbReference type="PANTHER" id="PTHR30055">
    <property type="entry name" value="HTH-TYPE TRANSCRIPTIONAL REGULATOR RUTR"/>
    <property type="match status" value="1"/>
</dbReference>
<evidence type="ECO:0000313" key="4">
    <source>
        <dbReference type="EMBL" id="WXG69471.1"/>
    </source>
</evidence>
<dbReference type="InterPro" id="IPR001647">
    <property type="entry name" value="HTH_TetR"/>
</dbReference>
<protein>
    <submittedName>
        <fullName evidence="4">TetR/AcrR family transcriptional regulator</fullName>
    </submittedName>
</protein>
<dbReference type="PROSITE" id="PS50977">
    <property type="entry name" value="HTH_TETR_2"/>
    <property type="match status" value="1"/>
</dbReference>
<keyword evidence="5" id="KW-1185">Reference proteome</keyword>
<organism evidence="4 5">
    <name type="scientific">Rhodococcus sovatensis</name>
    <dbReference type="NCBI Taxonomy" id="1805840"/>
    <lineage>
        <taxon>Bacteria</taxon>
        <taxon>Bacillati</taxon>
        <taxon>Actinomycetota</taxon>
        <taxon>Actinomycetes</taxon>
        <taxon>Mycobacteriales</taxon>
        <taxon>Nocardiaceae</taxon>
        <taxon>Rhodococcus</taxon>
    </lineage>
</organism>
<evidence type="ECO:0000256" key="2">
    <source>
        <dbReference type="PROSITE-ProRule" id="PRU00335"/>
    </source>
</evidence>
<reference evidence="4 5" key="1">
    <citation type="submission" date="2024-03" db="EMBL/GenBank/DDBJ databases">
        <title>Natural products discovery in diverse microorganisms through a two-stage MS feature dereplication strategy.</title>
        <authorList>
            <person name="Zhang R."/>
        </authorList>
    </citation>
    <scope>NUCLEOTIDE SEQUENCE [LARGE SCALE GENOMIC DNA]</scope>
    <source>
        <strain evidence="4 5">18930</strain>
    </source>
</reference>
<feature type="domain" description="HTH tetR-type" evidence="3">
    <location>
        <begin position="1"/>
        <end position="61"/>
    </location>
</feature>
<feature type="DNA-binding region" description="H-T-H motif" evidence="2">
    <location>
        <begin position="24"/>
        <end position="43"/>
    </location>
</feature>
<keyword evidence="1 2" id="KW-0238">DNA-binding</keyword>
<dbReference type="PRINTS" id="PR00455">
    <property type="entry name" value="HTHTETR"/>
</dbReference>
<dbReference type="InterPro" id="IPR050109">
    <property type="entry name" value="HTH-type_TetR-like_transc_reg"/>
</dbReference>
<dbReference type="SUPFAM" id="SSF46689">
    <property type="entry name" value="Homeodomain-like"/>
    <property type="match status" value="1"/>
</dbReference>
<dbReference type="RefSeq" id="WP_338890272.1">
    <property type="nucleotide sequence ID" value="NZ_CP147846.1"/>
</dbReference>
<accession>A0ABZ2PSQ3</accession>
<evidence type="ECO:0000313" key="5">
    <source>
        <dbReference type="Proteomes" id="UP001432000"/>
    </source>
</evidence>
<evidence type="ECO:0000259" key="3">
    <source>
        <dbReference type="PROSITE" id="PS50977"/>
    </source>
</evidence>
<name>A0ABZ2PSQ3_9NOCA</name>